<keyword evidence="1" id="KW-0472">Membrane</keyword>
<reference evidence="2 3" key="1">
    <citation type="submission" date="2023-10" db="EMBL/GenBank/DDBJ databases">
        <title>Noviherbaspirillum sp. CPCC 100848 genome assembly.</title>
        <authorList>
            <person name="Li X.Y."/>
            <person name="Fang X.M."/>
        </authorList>
    </citation>
    <scope>NUCLEOTIDE SEQUENCE [LARGE SCALE GENOMIC DNA]</scope>
    <source>
        <strain evidence="2 3">CPCC 100848</strain>
    </source>
</reference>
<dbReference type="EMBL" id="JAWIIV010000036">
    <property type="protein sequence ID" value="MEC4722799.1"/>
    <property type="molecule type" value="Genomic_DNA"/>
</dbReference>
<feature type="transmembrane region" description="Helical" evidence="1">
    <location>
        <begin position="37"/>
        <end position="59"/>
    </location>
</feature>
<gene>
    <name evidence="2" type="ORF">RY831_26930</name>
</gene>
<name>A0ABU6JGL0_9BURK</name>
<sequence>MDYLTEVDRAKATIEQARNDAKLESPVPTAGLPKLRWLAYILLILLGATAFFAISFLSVPASERGPYLFTGLGTAILFVGLAVYFLLRVFGHFISNTDLPTWMVVLFILASFTTLGIALMLFALYLAFIYYPDRVNEETNLG</sequence>
<proteinExistence type="predicted"/>
<evidence type="ECO:0008006" key="4">
    <source>
        <dbReference type="Google" id="ProtNLM"/>
    </source>
</evidence>
<organism evidence="2 3">
    <name type="scientific">Noviherbaspirillum album</name>
    <dbReference type="NCBI Taxonomy" id="3080276"/>
    <lineage>
        <taxon>Bacteria</taxon>
        <taxon>Pseudomonadati</taxon>
        <taxon>Pseudomonadota</taxon>
        <taxon>Betaproteobacteria</taxon>
        <taxon>Burkholderiales</taxon>
        <taxon>Oxalobacteraceae</taxon>
        <taxon>Noviherbaspirillum</taxon>
    </lineage>
</organism>
<keyword evidence="1" id="KW-0812">Transmembrane</keyword>
<dbReference type="Proteomes" id="UP001352263">
    <property type="component" value="Unassembled WGS sequence"/>
</dbReference>
<accession>A0ABU6JGL0</accession>
<evidence type="ECO:0000313" key="3">
    <source>
        <dbReference type="Proteomes" id="UP001352263"/>
    </source>
</evidence>
<comment type="caution">
    <text evidence="2">The sequence shown here is derived from an EMBL/GenBank/DDBJ whole genome shotgun (WGS) entry which is preliminary data.</text>
</comment>
<dbReference type="RefSeq" id="WP_326509457.1">
    <property type="nucleotide sequence ID" value="NZ_JAWIIV010000036.1"/>
</dbReference>
<keyword evidence="1" id="KW-1133">Transmembrane helix</keyword>
<evidence type="ECO:0000313" key="2">
    <source>
        <dbReference type="EMBL" id="MEC4722799.1"/>
    </source>
</evidence>
<evidence type="ECO:0000256" key="1">
    <source>
        <dbReference type="SAM" id="Phobius"/>
    </source>
</evidence>
<protein>
    <recommendedName>
        <fullName evidence="4">Transmembrane protein</fullName>
    </recommendedName>
</protein>
<keyword evidence="3" id="KW-1185">Reference proteome</keyword>
<feature type="transmembrane region" description="Helical" evidence="1">
    <location>
        <begin position="66"/>
        <end position="87"/>
    </location>
</feature>
<feature type="transmembrane region" description="Helical" evidence="1">
    <location>
        <begin position="99"/>
        <end position="131"/>
    </location>
</feature>